<dbReference type="AlphaFoldDB" id="A0A815CVE1"/>
<evidence type="ECO:0000256" key="1">
    <source>
        <dbReference type="SAM" id="MobiDB-lite"/>
    </source>
</evidence>
<evidence type="ECO:0000313" key="7">
    <source>
        <dbReference type="EMBL" id="CAF4317492.1"/>
    </source>
</evidence>
<protein>
    <submittedName>
        <fullName evidence="2">Uncharacterized protein</fullName>
    </submittedName>
</protein>
<evidence type="ECO:0000313" key="6">
    <source>
        <dbReference type="EMBL" id="CAF4145655.1"/>
    </source>
</evidence>
<feature type="compositionally biased region" description="Low complexity" evidence="1">
    <location>
        <begin position="253"/>
        <end position="275"/>
    </location>
</feature>
<dbReference type="Proteomes" id="UP000663834">
    <property type="component" value="Unassembled WGS sequence"/>
</dbReference>
<dbReference type="Proteomes" id="UP000663855">
    <property type="component" value="Unassembled WGS sequence"/>
</dbReference>
<evidence type="ECO:0000313" key="4">
    <source>
        <dbReference type="EMBL" id="CAF2060163.1"/>
    </source>
</evidence>
<dbReference type="Proteomes" id="UP000663856">
    <property type="component" value="Unassembled WGS sequence"/>
</dbReference>
<dbReference type="EMBL" id="CAJNOV010012148">
    <property type="protein sequence ID" value="CAF1476861.1"/>
    <property type="molecule type" value="Genomic_DNA"/>
</dbReference>
<accession>A0A815CVE1</accession>
<dbReference type="EMBL" id="CAJOBF010012352">
    <property type="protein sequence ID" value="CAF4317492.1"/>
    <property type="molecule type" value="Genomic_DNA"/>
</dbReference>
<evidence type="ECO:0000313" key="9">
    <source>
        <dbReference type="Proteomes" id="UP000663834"/>
    </source>
</evidence>
<dbReference type="EMBL" id="CAJNRG010003761">
    <property type="protein sequence ID" value="CAF2060163.1"/>
    <property type="molecule type" value="Genomic_DNA"/>
</dbReference>
<comment type="caution">
    <text evidence="2">The sequence shown here is derived from an EMBL/GenBank/DDBJ whole genome shotgun (WGS) entry which is preliminary data.</text>
</comment>
<dbReference type="Proteomes" id="UP000663887">
    <property type="component" value="Unassembled WGS sequence"/>
</dbReference>
<evidence type="ECO:0000313" key="3">
    <source>
        <dbReference type="EMBL" id="CAF1476861.1"/>
    </source>
</evidence>
<reference evidence="2" key="1">
    <citation type="submission" date="2021-02" db="EMBL/GenBank/DDBJ databases">
        <authorList>
            <person name="Nowell W R."/>
        </authorList>
    </citation>
    <scope>NUCLEOTIDE SEQUENCE</scope>
</reference>
<dbReference type="EMBL" id="CAJNRF010006927">
    <property type="protein sequence ID" value="CAF2087019.1"/>
    <property type="molecule type" value="Genomic_DNA"/>
</dbReference>
<evidence type="ECO:0000313" key="2">
    <source>
        <dbReference type="EMBL" id="CAF1288764.1"/>
    </source>
</evidence>
<feature type="compositionally biased region" description="Basic residues" evidence="1">
    <location>
        <begin position="282"/>
        <end position="301"/>
    </location>
</feature>
<feature type="region of interest" description="Disordered" evidence="1">
    <location>
        <begin position="249"/>
        <end position="301"/>
    </location>
</feature>
<dbReference type="Proteomes" id="UP000681967">
    <property type="component" value="Unassembled WGS sequence"/>
</dbReference>
<evidence type="ECO:0000313" key="5">
    <source>
        <dbReference type="EMBL" id="CAF2087019.1"/>
    </source>
</evidence>
<name>A0A815CVE1_9BILA</name>
<evidence type="ECO:0000313" key="8">
    <source>
        <dbReference type="EMBL" id="CAF5048518.1"/>
    </source>
</evidence>
<dbReference type="Proteomes" id="UP000663866">
    <property type="component" value="Unassembled WGS sequence"/>
</dbReference>
<dbReference type="EMBL" id="CAJOBG010005253">
    <property type="protein sequence ID" value="CAF4145655.1"/>
    <property type="molecule type" value="Genomic_DNA"/>
</dbReference>
<evidence type="ECO:0000313" key="10">
    <source>
        <dbReference type="Proteomes" id="UP000663866"/>
    </source>
</evidence>
<sequence length="301" mass="34322">MSLSNVPKLQELYFHPWKLPLETLTLVDDQFYSFIEYLVGSTLSNLLRVQEINSVPILLLTTDVFKHLFLKINDVETDLLRQELLLQIDNNNLIVKSANRTKIKCLFDILKITSDRIFQEGQRIATKHQINYSSFAIPSATPAVSTANTYSTLTVDDQRNSLLKCIDDWSSLNETFFNLKEFKLEEGNNFRLIVKAGTNGIQASIECLCKTIITLGKLHSKLIPSNFYRHLKSPGCKYVNRLLKEQKLEETNRNNSYSTTSSSSSSQLIDNNSQSTTAVVPNRKRTLGSTHKIKSKKQRKN</sequence>
<dbReference type="EMBL" id="CAJOBH010225527">
    <property type="protein sequence ID" value="CAF5048518.1"/>
    <property type="molecule type" value="Genomic_DNA"/>
</dbReference>
<organism evidence="2 9">
    <name type="scientific">Rotaria magnacalcarata</name>
    <dbReference type="NCBI Taxonomy" id="392030"/>
    <lineage>
        <taxon>Eukaryota</taxon>
        <taxon>Metazoa</taxon>
        <taxon>Spiralia</taxon>
        <taxon>Gnathifera</taxon>
        <taxon>Rotifera</taxon>
        <taxon>Eurotatoria</taxon>
        <taxon>Bdelloidea</taxon>
        <taxon>Philodinida</taxon>
        <taxon>Philodinidae</taxon>
        <taxon>Rotaria</taxon>
    </lineage>
</organism>
<dbReference type="Proteomes" id="UP000663842">
    <property type="component" value="Unassembled WGS sequence"/>
</dbReference>
<dbReference type="OrthoDB" id="10015309at2759"/>
<keyword evidence="10" id="KW-1185">Reference proteome</keyword>
<gene>
    <name evidence="8" type="ORF">BYL167_LOCUS57777</name>
    <name evidence="3" type="ORF">CJN711_LOCUS25953</name>
    <name evidence="2" type="ORF">KQP761_LOCUS4165</name>
    <name evidence="6" type="ORF">OVN521_LOCUS23315</name>
    <name evidence="7" type="ORF">UXM345_LOCUS34278</name>
    <name evidence="5" type="ORF">WKI299_LOCUS17407</name>
    <name evidence="4" type="ORF">XDN619_LOCUS10438</name>
</gene>
<dbReference type="EMBL" id="CAJNOW010000657">
    <property type="protein sequence ID" value="CAF1288764.1"/>
    <property type="molecule type" value="Genomic_DNA"/>
</dbReference>
<proteinExistence type="predicted"/>